<dbReference type="PANTHER" id="PTHR23021:SF82">
    <property type="entry name" value="G PROTEIN-COUPLED RECEPTOR"/>
    <property type="match status" value="1"/>
</dbReference>
<dbReference type="WBParaSite" id="ACRNAN_scaffold11084.g9539.t1">
    <property type="protein sequence ID" value="ACRNAN_scaffold11084.g9539.t1"/>
    <property type="gene ID" value="ACRNAN_scaffold11084.g9539"/>
</dbReference>
<dbReference type="InterPro" id="IPR019425">
    <property type="entry name" value="7TM_GPCR_serpentine_rcpt_Srt"/>
</dbReference>
<name>A0A914CJR8_9BILA</name>
<dbReference type="PANTHER" id="PTHR23021">
    <property type="entry name" value="SERPENTINE RECEPTOR, CLASS T"/>
    <property type="match status" value="1"/>
</dbReference>
<keyword evidence="2" id="KW-1185">Reference proteome</keyword>
<evidence type="ECO:0000313" key="3">
    <source>
        <dbReference type="WBParaSite" id="ACRNAN_scaffold11084.g9539.t1"/>
    </source>
</evidence>
<protein>
    <submittedName>
        <fullName evidence="3">7TM GPCR serpentine receptor class x (Srx) domain-containing protein</fullName>
    </submittedName>
</protein>
<keyword evidence="1" id="KW-0812">Transmembrane</keyword>
<sequence length="118" mass="13331">MCAIGAALYFLIFGKLLLMRKKYSSSDKKFKGEIKLLFQASIIGGYTIFSEVAWHFATGFIPDELLASFFGNILWIGEAGLTPYIYLLINNSIRNAFFETLHLKKTSLIAPIVLHHKI</sequence>
<keyword evidence="1" id="KW-0472">Membrane</keyword>
<dbReference type="AlphaFoldDB" id="A0A914CJR8"/>
<dbReference type="SUPFAM" id="SSF81321">
    <property type="entry name" value="Family A G protein-coupled receptor-like"/>
    <property type="match status" value="1"/>
</dbReference>
<proteinExistence type="predicted"/>
<evidence type="ECO:0000313" key="2">
    <source>
        <dbReference type="Proteomes" id="UP000887540"/>
    </source>
</evidence>
<evidence type="ECO:0000256" key="1">
    <source>
        <dbReference type="SAM" id="Phobius"/>
    </source>
</evidence>
<organism evidence="2 3">
    <name type="scientific">Acrobeloides nanus</name>
    <dbReference type="NCBI Taxonomy" id="290746"/>
    <lineage>
        <taxon>Eukaryota</taxon>
        <taxon>Metazoa</taxon>
        <taxon>Ecdysozoa</taxon>
        <taxon>Nematoda</taxon>
        <taxon>Chromadorea</taxon>
        <taxon>Rhabditida</taxon>
        <taxon>Tylenchina</taxon>
        <taxon>Cephalobomorpha</taxon>
        <taxon>Cephaloboidea</taxon>
        <taxon>Cephalobidae</taxon>
        <taxon>Acrobeloides</taxon>
    </lineage>
</organism>
<feature type="transmembrane region" description="Helical" evidence="1">
    <location>
        <begin position="69"/>
        <end position="89"/>
    </location>
</feature>
<dbReference type="Pfam" id="PF10321">
    <property type="entry name" value="7TM_GPCR_Srt"/>
    <property type="match status" value="1"/>
</dbReference>
<keyword evidence="1" id="KW-1133">Transmembrane helix</keyword>
<reference evidence="3" key="1">
    <citation type="submission" date="2022-11" db="UniProtKB">
        <authorList>
            <consortium name="WormBaseParasite"/>
        </authorList>
    </citation>
    <scope>IDENTIFICATION</scope>
</reference>
<accession>A0A914CJR8</accession>
<dbReference type="Proteomes" id="UP000887540">
    <property type="component" value="Unplaced"/>
</dbReference>
<feature type="transmembrane region" description="Helical" evidence="1">
    <location>
        <begin position="36"/>
        <end position="57"/>
    </location>
</feature>